<keyword evidence="1" id="KW-0812">Transmembrane</keyword>
<accession>A0A553JX22</accession>
<evidence type="ECO:0000313" key="2">
    <source>
        <dbReference type="EMBL" id="TRY16995.1"/>
    </source>
</evidence>
<feature type="transmembrane region" description="Helical" evidence="1">
    <location>
        <begin position="140"/>
        <end position="161"/>
    </location>
</feature>
<evidence type="ECO:0000256" key="1">
    <source>
        <dbReference type="SAM" id="Phobius"/>
    </source>
</evidence>
<name>A0A553JX22_9ACTN</name>
<gene>
    <name evidence="2" type="ORF">FOJ82_14150</name>
</gene>
<feature type="transmembrane region" description="Helical" evidence="1">
    <location>
        <begin position="173"/>
        <end position="195"/>
    </location>
</feature>
<organism evidence="2 3">
    <name type="scientific">Tessaracoccus rhinocerotis</name>
    <dbReference type="NCBI Taxonomy" id="1689449"/>
    <lineage>
        <taxon>Bacteria</taxon>
        <taxon>Bacillati</taxon>
        <taxon>Actinomycetota</taxon>
        <taxon>Actinomycetes</taxon>
        <taxon>Propionibacteriales</taxon>
        <taxon>Propionibacteriaceae</taxon>
        <taxon>Tessaracoccus</taxon>
    </lineage>
</organism>
<dbReference type="RefSeq" id="WP_143939138.1">
    <property type="nucleotide sequence ID" value="NZ_VKKG01000006.1"/>
</dbReference>
<comment type="caution">
    <text evidence="2">The sequence shown here is derived from an EMBL/GenBank/DDBJ whole genome shotgun (WGS) entry which is preliminary data.</text>
</comment>
<keyword evidence="1" id="KW-1133">Transmembrane helix</keyword>
<dbReference type="AlphaFoldDB" id="A0A553JX22"/>
<keyword evidence="1" id="KW-0472">Membrane</keyword>
<dbReference type="EMBL" id="VKKG01000006">
    <property type="protein sequence ID" value="TRY16995.1"/>
    <property type="molecule type" value="Genomic_DNA"/>
</dbReference>
<feature type="transmembrane region" description="Helical" evidence="1">
    <location>
        <begin position="35"/>
        <end position="57"/>
    </location>
</feature>
<protein>
    <submittedName>
        <fullName evidence="2">Uncharacterized protein</fullName>
    </submittedName>
</protein>
<feature type="transmembrane region" description="Helical" evidence="1">
    <location>
        <begin position="69"/>
        <end position="91"/>
    </location>
</feature>
<sequence length="199" mass="20746">MLLKSVLGAVFWTGAVFISATGLLRQPNGDVIEPTAVWAGIVGGLMAGIWGFLQVDLQRPGGGLRTDGLPSLLALGVPVSAVIQLAGVMLWPFVIDGPYGSLVTQLHSEPIAVVQVALFLLGTMAWSMTPMFCFASGRMVLGLLSGVLFLVVLGLGLWQGFVLFHSPVEPGRTLLWAVVAALGFAVMTAGAVVFAKAAE</sequence>
<keyword evidence="3" id="KW-1185">Reference proteome</keyword>
<dbReference type="OrthoDB" id="4803238at2"/>
<proteinExistence type="predicted"/>
<reference evidence="2 3" key="1">
    <citation type="submission" date="2019-07" db="EMBL/GenBank/DDBJ databases">
        <authorList>
            <person name="Zhou L.-Y."/>
        </authorList>
    </citation>
    <scope>NUCLEOTIDE SEQUENCE [LARGE SCALE GENOMIC DNA]</scope>
    <source>
        <strain evidence="2 3">YIM 101269</strain>
    </source>
</reference>
<dbReference type="Proteomes" id="UP000317638">
    <property type="component" value="Unassembled WGS sequence"/>
</dbReference>
<feature type="transmembrane region" description="Helical" evidence="1">
    <location>
        <begin position="111"/>
        <end position="128"/>
    </location>
</feature>
<evidence type="ECO:0000313" key="3">
    <source>
        <dbReference type="Proteomes" id="UP000317638"/>
    </source>
</evidence>